<name>X7YZP7_MYCXE</name>
<dbReference type="PATRIC" id="fig|1299334.3.peg.9020"/>
<feature type="region of interest" description="Disordered" evidence="1">
    <location>
        <begin position="1"/>
        <end position="52"/>
    </location>
</feature>
<comment type="caution">
    <text evidence="2">The sequence shown here is derived from an EMBL/GenBank/DDBJ whole genome shotgun (WGS) entry which is preliminary data.</text>
</comment>
<feature type="compositionally biased region" description="Polar residues" evidence="1">
    <location>
        <begin position="1"/>
        <end position="13"/>
    </location>
</feature>
<feature type="region of interest" description="Disordered" evidence="1">
    <location>
        <begin position="64"/>
        <end position="92"/>
    </location>
</feature>
<protein>
    <submittedName>
        <fullName evidence="2">Uncharacterized protein</fullName>
    </submittedName>
</protein>
<reference evidence="2" key="1">
    <citation type="submission" date="2014-01" db="EMBL/GenBank/DDBJ databases">
        <authorList>
            <person name="Brown-Elliot B."/>
            <person name="Wallace R."/>
            <person name="Lenaerts A."/>
            <person name="Ordway D."/>
            <person name="DeGroote M.A."/>
            <person name="Parker T."/>
            <person name="Sizemore C."/>
            <person name="Tallon L.J."/>
            <person name="Sadzewicz L.K."/>
            <person name="Sengamalay N."/>
            <person name="Fraser C.M."/>
            <person name="Hine E."/>
            <person name="Shefchek K.A."/>
            <person name="Das S.P."/>
            <person name="Tettelin H."/>
        </authorList>
    </citation>
    <scope>NUCLEOTIDE SEQUENCE [LARGE SCALE GENOMIC DNA]</scope>
    <source>
        <strain evidence="2">4042</strain>
    </source>
</reference>
<evidence type="ECO:0000256" key="1">
    <source>
        <dbReference type="SAM" id="MobiDB-lite"/>
    </source>
</evidence>
<proteinExistence type="predicted"/>
<evidence type="ECO:0000313" key="2">
    <source>
        <dbReference type="EMBL" id="EUA12672.1"/>
    </source>
</evidence>
<dbReference type="AlphaFoldDB" id="X7YZP7"/>
<accession>X7YZP7</accession>
<dbReference type="EMBL" id="JAOB01000083">
    <property type="protein sequence ID" value="EUA12672.1"/>
    <property type="molecule type" value="Genomic_DNA"/>
</dbReference>
<gene>
    <name evidence="2" type="ORF">I553_4066</name>
</gene>
<organism evidence="2">
    <name type="scientific">Mycobacterium xenopi 4042</name>
    <dbReference type="NCBI Taxonomy" id="1299334"/>
    <lineage>
        <taxon>Bacteria</taxon>
        <taxon>Bacillati</taxon>
        <taxon>Actinomycetota</taxon>
        <taxon>Actinomycetes</taxon>
        <taxon>Mycobacteriales</taxon>
        <taxon>Mycobacteriaceae</taxon>
        <taxon>Mycobacterium</taxon>
    </lineage>
</organism>
<sequence>MPKQDTATITLTDLPSPPATHGVGRRADQSTRPGQQPPGLADDPVLAGADERSPGLMIDWLKQVGPGTTSPPSRFRSGAPGRRCCASRTAGP</sequence>